<dbReference type="Gene3D" id="3.30.230.10">
    <property type="match status" value="1"/>
</dbReference>
<feature type="active site" evidence="6">
    <location>
        <position position="132"/>
    </location>
</feature>
<evidence type="ECO:0000313" key="9">
    <source>
        <dbReference type="Proteomes" id="UP000503264"/>
    </source>
</evidence>
<keyword evidence="6" id="KW-0414">Isoprene biosynthesis</keyword>
<keyword evidence="2 6" id="KW-0808">Transferase</keyword>
<dbReference type="InterPro" id="IPR004424">
    <property type="entry name" value="IspE"/>
</dbReference>
<evidence type="ECO:0000256" key="3">
    <source>
        <dbReference type="ARBA" id="ARBA00022741"/>
    </source>
</evidence>
<dbReference type="InterPro" id="IPR036554">
    <property type="entry name" value="GHMP_kinase_C_sf"/>
</dbReference>
<dbReference type="GO" id="GO:0016114">
    <property type="term" value="P:terpenoid biosynthetic process"/>
    <property type="evidence" value="ECO:0007669"/>
    <property type="project" value="UniProtKB-UniRule"/>
</dbReference>
<feature type="binding site" evidence="6">
    <location>
        <begin position="90"/>
        <end position="100"/>
    </location>
    <ligand>
        <name>ATP</name>
        <dbReference type="ChEBI" id="CHEBI:30616"/>
    </ligand>
</feature>
<evidence type="ECO:0000313" key="8">
    <source>
        <dbReference type="EMBL" id="QCD45481.1"/>
    </source>
</evidence>
<dbReference type="Proteomes" id="UP000503264">
    <property type="component" value="Chromosome"/>
</dbReference>
<evidence type="ECO:0000256" key="1">
    <source>
        <dbReference type="ARBA" id="ARBA00017473"/>
    </source>
</evidence>
<name>A0A6G5QIJ5_9BACT</name>
<keyword evidence="3 6" id="KW-0547">Nucleotide-binding</keyword>
<dbReference type="PANTHER" id="PTHR43527:SF2">
    <property type="entry name" value="4-DIPHOSPHOCYTIDYL-2-C-METHYL-D-ERYTHRITOL KINASE, CHLOROPLASTIC"/>
    <property type="match status" value="1"/>
</dbReference>
<dbReference type="EMBL" id="CP012542">
    <property type="protein sequence ID" value="QCD45481.1"/>
    <property type="molecule type" value="Genomic_DNA"/>
</dbReference>
<comment type="pathway">
    <text evidence="6">Isoprenoid biosynthesis; isopentenyl diphosphate biosynthesis via DXP pathway; isopentenyl diphosphate from 1-deoxy-D-xylulose 5-phosphate: step 3/6.</text>
</comment>
<keyword evidence="9" id="KW-1185">Reference proteome</keyword>
<dbReference type="NCBIfam" id="TIGR00154">
    <property type="entry name" value="ispE"/>
    <property type="match status" value="1"/>
</dbReference>
<proteinExistence type="inferred from homology"/>
<dbReference type="SUPFAM" id="SSF54211">
    <property type="entry name" value="Ribosomal protein S5 domain 2-like"/>
    <property type="match status" value="1"/>
</dbReference>
<dbReference type="EC" id="2.7.1.148" evidence="6"/>
<comment type="function">
    <text evidence="6">Catalyzes the phosphorylation of the position 2 hydroxy group of 4-diphosphocytidyl-2C-methyl-D-erythritol.</text>
</comment>
<dbReference type="NCBIfam" id="NF003216">
    <property type="entry name" value="PRK04181.1"/>
    <property type="match status" value="1"/>
</dbReference>
<feature type="active site" evidence="6">
    <location>
        <position position="6"/>
    </location>
</feature>
<accession>A0A6G5QIJ5</accession>
<dbReference type="AlphaFoldDB" id="A0A6G5QIJ5"/>
<dbReference type="Pfam" id="PF00288">
    <property type="entry name" value="GHMP_kinases_N"/>
    <property type="match status" value="1"/>
</dbReference>
<evidence type="ECO:0000256" key="6">
    <source>
        <dbReference type="HAMAP-Rule" id="MF_00061"/>
    </source>
</evidence>
<comment type="catalytic activity">
    <reaction evidence="6">
        <text>4-CDP-2-C-methyl-D-erythritol + ATP = 4-CDP-2-C-methyl-D-erythritol 2-phosphate + ADP + H(+)</text>
        <dbReference type="Rhea" id="RHEA:18437"/>
        <dbReference type="ChEBI" id="CHEBI:15378"/>
        <dbReference type="ChEBI" id="CHEBI:30616"/>
        <dbReference type="ChEBI" id="CHEBI:57823"/>
        <dbReference type="ChEBI" id="CHEBI:57919"/>
        <dbReference type="ChEBI" id="CHEBI:456216"/>
        <dbReference type="EC" id="2.7.1.148"/>
    </reaction>
</comment>
<dbReference type="GO" id="GO:0050515">
    <property type="term" value="F:4-(cytidine 5'-diphospho)-2-C-methyl-D-erythritol kinase activity"/>
    <property type="evidence" value="ECO:0007669"/>
    <property type="project" value="UniProtKB-UniRule"/>
</dbReference>
<evidence type="ECO:0000256" key="2">
    <source>
        <dbReference type="ARBA" id="ARBA00022679"/>
    </source>
</evidence>
<keyword evidence="5 6" id="KW-0067">ATP-binding</keyword>
<feature type="domain" description="GHMP kinase N-terminal" evidence="7">
    <location>
        <begin position="57"/>
        <end position="139"/>
    </location>
</feature>
<dbReference type="InterPro" id="IPR014721">
    <property type="entry name" value="Ribsml_uS5_D2-typ_fold_subgr"/>
</dbReference>
<evidence type="ECO:0000256" key="4">
    <source>
        <dbReference type="ARBA" id="ARBA00022777"/>
    </source>
</evidence>
<dbReference type="GO" id="GO:0005524">
    <property type="term" value="F:ATP binding"/>
    <property type="evidence" value="ECO:0007669"/>
    <property type="project" value="UniProtKB-UniRule"/>
</dbReference>
<sequence>MKSFAKLNIFLKIIGTRGDYHEIVSRFVLFKEFFDEIEFKRAENFAIDSNQNIENNIILKAKSELEKAGFKPELDEFFKSHKIVLKKNIPMGAGLGGGSSNAATFLLMINEELNLKLSREELCKIGAKVGSDVPFFLSGFESANVSGVGEKIVEFSDTIPNIDVFTPDIFCSTPLVYKEFRANFMQNIDLNLTDKIKNIPSTELLQSYKNSQLNDLYAPCFKIYKDMQKYSDKFLSGSGSSVFCVRS</sequence>
<gene>
    <name evidence="6 8" type="primary">ispE</name>
    <name evidence="8" type="ORF">CMUC_1732</name>
</gene>
<protein>
    <recommendedName>
        <fullName evidence="1 6">4-diphosphocytidyl-2-C-methyl-D-erythritol kinase</fullName>
        <shortName evidence="6">CMK</shortName>
        <ecNumber evidence="6">2.7.1.148</ecNumber>
    </recommendedName>
    <alternativeName>
        <fullName evidence="6">4-(cytidine-5'-diphospho)-2-C-methyl-D-erythritol kinase</fullName>
    </alternativeName>
</protein>
<dbReference type="SUPFAM" id="SSF55060">
    <property type="entry name" value="GHMP Kinase, C-terminal domain"/>
    <property type="match status" value="1"/>
</dbReference>
<dbReference type="GO" id="GO:0019288">
    <property type="term" value="P:isopentenyl diphosphate biosynthetic process, methylerythritol 4-phosphate pathway"/>
    <property type="evidence" value="ECO:0007669"/>
    <property type="project" value="UniProtKB-UniRule"/>
</dbReference>
<evidence type="ECO:0000259" key="7">
    <source>
        <dbReference type="Pfam" id="PF00288"/>
    </source>
</evidence>
<organism evidence="8 9">
    <name type="scientific">Campylobacter mucosalis CCUG 21559</name>
    <dbReference type="NCBI Taxonomy" id="1032067"/>
    <lineage>
        <taxon>Bacteria</taxon>
        <taxon>Pseudomonadati</taxon>
        <taxon>Campylobacterota</taxon>
        <taxon>Epsilonproteobacteria</taxon>
        <taxon>Campylobacterales</taxon>
        <taxon>Campylobacteraceae</taxon>
        <taxon>Campylobacter</taxon>
    </lineage>
</organism>
<dbReference type="PIRSF" id="PIRSF010376">
    <property type="entry name" value="IspE"/>
    <property type="match status" value="1"/>
</dbReference>
<dbReference type="PANTHER" id="PTHR43527">
    <property type="entry name" value="4-DIPHOSPHOCYTIDYL-2-C-METHYL-D-ERYTHRITOL KINASE, CHLOROPLASTIC"/>
    <property type="match status" value="1"/>
</dbReference>
<evidence type="ECO:0000256" key="5">
    <source>
        <dbReference type="ARBA" id="ARBA00022840"/>
    </source>
</evidence>
<dbReference type="Gene3D" id="3.30.70.890">
    <property type="entry name" value="GHMP kinase, C-terminal domain"/>
    <property type="match status" value="1"/>
</dbReference>
<dbReference type="RefSeq" id="WP_171994197.1">
    <property type="nucleotide sequence ID" value="NZ_CP012542.1"/>
</dbReference>
<reference evidence="8 9" key="1">
    <citation type="submission" date="2016-07" db="EMBL/GenBank/DDBJ databases">
        <title>Comparative genomics of the Campylobacter concisus group.</title>
        <authorList>
            <person name="Miller W.G."/>
            <person name="Yee E."/>
            <person name="Chapman M.H."/>
            <person name="Huynh S."/>
            <person name="Bono J.L."/>
            <person name="On S.L.W."/>
            <person name="StLeger J."/>
            <person name="Foster G."/>
            <person name="Parker C.T."/>
        </authorList>
    </citation>
    <scope>NUCLEOTIDE SEQUENCE [LARGE SCALE GENOMIC DNA]</scope>
    <source>
        <strain evidence="8 9">CCUG 21559</strain>
    </source>
</reference>
<dbReference type="InterPro" id="IPR006204">
    <property type="entry name" value="GHMP_kinase_N_dom"/>
</dbReference>
<dbReference type="InterPro" id="IPR020568">
    <property type="entry name" value="Ribosomal_Su5_D2-typ_SF"/>
</dbReference>
<dbReference type="UniPathway" id="UPA00056">
    <property type="reaction ID" value="UER00094"/>
</dbReference>
<comment type="similarity">
    <text evidence="6">Belongs to the GHMP kinase family. IspE subfamily.</text>
</comment>
<keyword evidence="4 6" id="KW-0418">Kinase</keyword>
<dbReference type="HAMAP" id="MF_00061">
    <property type="entry name" value="IspE"/>
    <property type="match status" value="1"/>
</dbReference>